<keyword evidence="2" id="KW-0812">Transmembrane</keyword>
<keyword evidence="1" id="KW-0472">Membrane</keyword>
<dbReference type="PANTHER" id="PTHR34597">
    <property type="entry name" value="SLR1661 PROTEIN"/>
    <property type="match status" value="1"/>
</dbReference>
<dbReference type="KEGG" id="mtw:CQW49_05420"/>
<keyword evidence="3" id="KW-0998">Cell outer membrane</keyword>
<sequence>MMSRYVRACVFGPTVLVPLSFAQAQTPTPPPYSLGDAVRSAEQARREAPPPEQPNVAVPQSSEPRFTMPEDQKLLVRHIKIDGPDLVGADEIRTALSSYENRELTLGEIYDAADKITHLYRTKGYVVAKTYVPEQDARKGELTLKVIAGSYGEVTIDNKSLVRSDYQQNVIDRALAGSPYIRREELERAMLLDADLAGAGAPRIAIAPGQRPETSDLIFSPPEARRIEGYVLGDNFGSPYTGRIRTSGSFTLNSPTGYGDRLTAFGIVSETGGLVNGRLAYAPPPTYGGLRGEVSFFETTYKLGGVYRDSRATGEANGFSINIVYPWKRMREESIYLFSNFTHKYLDDRVFDISLARRYIEVGTIGVTHDMLGSVFDLPFVADTSLSASGGVLRFPDSAERIANKAGIDTAGAYGRINLSFNSTLALTSDLSLSFLLRAQKAIGRNLDSSEKLGLTGVFGVRSFNEGLAGDSGVVTTPELRYALPTVDNYRHSFGVFSDFGAIWLEHPGYTFTQRAFSPLSDIGAGYYATYDLTGVESSPARSLFFKAQVAHSLGWRTVAPSYDQYTKGLVQLGVTY</sequence>
<evidence type="ECO:0000259" key="7">
    <source>
        <dbReference type="Pfam" id="PF08479"/>
    </source>
</evidence>
<dbReference type="EMBL" id="CP023737">
    <property type="protein sequence ID" value="ATQ67396.1"/>
    <property type="molecule type" value="Genomic_DNA"/>
</dbReference>
<dbReference type="InterPro" id="IPR013686">
    <property type="entry name" value="Polypept-transport_assoc_ShlB"/>
</dbReference>
<dbReference type="Gene3D" id="2.40.160.50">
    <property type="entry name" value="membrane protein fhac: a member of the omp85/tpsb transporter family"/>
    <property type="match status" value="1"/>
</dbReference>
<dbReference type="GO" id="GO:0098046">
    <property type="term" value="C:type V protein secretion system complex"/>
    <property type="evidence" value="ECO:0007669"/>
    <property type="project" value="TreeGrafter"/>
</dbReference>
<dbReference type="GO" id="GO:0008320">
    <property type="term" value="F:protein transmembrane transporter activity"/>
    <property type="evidence" value="ECO:0007669"/>
    <property type="project" value="TreeGrafter"/>
</dbReference>
<keyword evidence="9" id="KW-1185">Reference proteome</keyword>
<organism evidence="8 9">
    <name type="scientific">Methylosinus trichosporium (strain ATCC 35070 / NCIMB 11131 / UNIQEM 75 / OB3b)</name>
    <dbReference type="NCBI Taxonomy" id="595536"/>
    <lineage>
        <taxon>Bacteria</taxon>
        <taxon>Pseudomonadati</taxon>
        <taxon>Pseudomonadota</taxon>
        <taxon>Alphaproteobacteria</taxon>
        <taxon>Hyphomicrobiales</taxon>
        <taxon>Methylocystaceae</taxon>
        <taxon>Methylosinus</taxon>
    </lineage>
</organism>
<dbReference type="Pfam" id="PF03865">
    <property type="entry name" value="ShlB"/>
    <property type="match status" value="1"/>
</dbReference>
<feature type="domain" description="Haemolysin activator HlyB C-terminal" evidence="6">
    <location>
        <begin position="214"/>
        <end position="509"/>
    </location>
</feature>
<proteinExistence type="predicted"/>
<evidence type="ECO:0000256" key="2">
    <source>
        <dbReference type="ARBA" id="ARBA00022692"/>
    </source>
</evidence>
<dbReference type="Gene3D" id="3.10.20.310">
    <property type="entry name" value="membrane protein fhac"/>
    <property type="match status" value="1"/>
</dbReference>
<accession>A0A2D2CXI2</accession>
<dbReference type="InterPro" id="IPR005565">
    <property type="entry name" value="Hemolysn_activator_HlyB_C"/>
</dbReference>
<feature type="domain" description="Polypeptide-transport-associated ShlB-type" evidence="7">
    <location>
        <begin position="75"/>
        <end position="149"/>
    </location>
</feature>
<dbReference type="GO" id="GO:0046819">
    <property type="term" value="P:protein secretion by the type V secretion system"/>
    <property type="evidence" value="ECO:0007669"/>
    <property type="project" value="TreeGrafter"/>
</dbReference>
<name>A0A2D2CXI2_METT3</name>
<evidence type="ECO:0000313" key="9">
    <source>
        <dbReference type="Proteomes" id="UP000230709"/>
    </source>
</evidence>
<feature type="region of interest" description="Disordered" evidence="4">
    <location>
        <begin position="26"/>
        <end position="64"/>
    </location>
</feature>
<evidence type="ECO:0000259" key="6">
    <source>
        <dbReference type="Pfam" id="PF03865"/>
    </source>
</evidence>
<dbReference type="InterPro" id="IPR051544">
    <property type="entry name" value="TPS_OM_transporter"/>
</dbReference>
<dbReference type="RefSeq" id="WP_003608809.1">
    <property type="nucleotide sequence ID" value="NZ_ADVE02000001.1"/>
</dbReference>
<evidence type="ECO:0000256" key="4">
    <source>
        <dbReference type="SAM" id="MobiDB-lite"/>
    </source>
</evidence>
<protein>
    <submittedName>
        <fullName evidence="8">ShlB/FhaC/HecB family hemolysin secretion/activation protein</fullName>
    </submittedName>
</protein>
<keyword evidence="1" id="KW-1134">Transmembrane beta strand</keyword>
<keyword evidence="5" id="KW-0732">Signal</keyword>
<dbReference type="PANTHER" id="PTHR34597:SF1">
    <property type="entry name" value="HEME_HEMOPEXIN TRANSPORTER PROTEIN HUXB"/>
    <property type="match status" value="1"/>
</dbReference>
<gene>
    <name evidence="8" type="ORF">CQW49_05420</name>
</gene>
<dbReference type="Pfam" id="PF08479">
    <property type="entry name" value="POTRA_2"/>
    <property type="match status" value="1"/>
</dbReference>
<dbReference type="Proteomes" id="UP000230709">
    <property type="component" value="Chromosome"/>
</dbReference>
<evidence type="ECO:0000313" key="8">
    <source>
        <dbReference type="EMBL" id="ATQ67396.1"/>
    </source>
</evidence>
<dbReference type="STRING" id="595536.GCA_000178815_04074"/>
<evidence type="ECO:0000256" key="1">
    <source>
        <dbReference type="ARBA" id="ARBA00022452"/>
    </source>
</evidence>
<feature type="signal peptide" evidence="5">
    <location>
        <begin position="1"/>
        <end position="24"/>
    </location>
</feature>
<evidence type="ECO:0000256" key="3">
    <source>
        <dbReference type="ARBA" id="ARBA00023237"/>
    </source>
</evidence>
<evidence type="ECO:0000256" key="5">
    <source>
        <dbReference type="SAM" id="SignalP"/>
    </source>
</evidence>
<reference evidence="9" key="1">
    <citation type="submission" date="2017-10" db="EMBL/GenBank/DDBJ databases">
        <title>Completed PacBio SMRT sequence of Methylosinus trichosporium OB3b reveals presence of a third large plasmid.</title>
        <authorList>
            <person name="Charles T.C."/>
            <person name="Lynch M.D.J."/>
            <person name="Heil J.R."/>
            <person name="Cheng J."/>
        </authorList>
    </citation>
    <scope>NUCLEOTIDE SEQUENCE [LARGE SCALE GENOMIC DNA]</scope>
    <source>
        <strain evidence="9">OB3b</strain>
    </source>
</reference>
<feature type="chain" id="PRO_5013763400" evidence="5">
    <location>
        <begin position="25"/>
        <end position="577"/>
    </location>
</feature>
<dbReference type="AlphaFoldDB" id="A0A2D2CXI2"/>